<comment type="caution">
    <text evidence="2">The sequence shown here is derived from an EMBL/GenBank/DDBJ whole genome shotgun (WGS) entry which is preliminary data.</text>
</comment>
<reference evidence="2" key="1">
    <citation type="journal article" date="2023" name="Science">
        <title>Genome structures resolve the early diversification of teleost fishes.</title>
        <authorList>
            <person name="Parey E."/>
            <person name="Louis A."/>
            <person name="Montfort J."/>
            <person name="Bouchez O."/>
            <person name="Roques C."/>
            <person name="Iampietro C."/>
            <person name="Lluch J."/>
            <person name="Castinel A."/>
            <person name="Donnadieu C."/>
            <person name="Desvignes T."/>
            <person name="Floi Bucao C."/>
            <person name="Jouanno E."/>
            <person name="Wen M."/>
            <person name="Mejri S."/>
            <person name="Dirks R."/>
            <person name="Jansen H."/>
            <person name="Henkel C."/>
            <person name="Chen W.J."/>
            <person name="Zahm M."/>
            <person name="Cabau C."/>
            <person name="Klopp C."/>
            <person name="Thompson A.W."/>
            <person name="Robinson-Rechavi M."/>
            <person name="Braasch I."/>
            <person name="Lecointre G."/>
            <person name="Bobe J."/>
            <person name="Postlethwait J.H."/>
            <person name="Berthelot C."/>
            <person name="Roest Crollius H."/>
            <person name="Guiguen Y."/>
        </authorList>
    </citation>
    <scope>NUCLEOTIDE SEQUENCE</scope>
    <source>
        <strain evidence="2">WJC10195</strain>
    </source>
</reference>
<evidence type="ECO:0000313" key="3">
    <source>
        <dbReference type="Proteomes" id="UP001152622"/>
    </source>
</evidence>
<organism evidence="2 3">
    <name type="scientific">Synaphobranchus kaupii</name>
    <name type="common">Kaup's arrowtooth eel</name>
    <dbReference type="NCBI Taxonomy" id="118154"/>
    <lineage>
        <taxon>Eukaryota</taxon>
        <taxon>Metazoa</taxon>
        <taxon>Chordata</taxon>
        <taxon>Craniata</taxon>
        <taxon>Vertebrata</taxon>
        <taxon>Euteleostomi</taxon>
        <taxon>Actinopterygii</taxon>
        <taxon>Neopterygii</taxon>
        <taxon>Teleostei</taxon>
        <taxon>Anguilliformes</taxon>
        <taxon>Synaphobranchidae</taxon>
        <taxon>Synaphobranchus</taxon>
    </lineage>
</organism>
<accession>A0A9Q1JAZ6</accession>
<keyword evidence="3" id="KW-1185">Reference proteome</keyword>
<evidence type="ECO:0000313" key="2">
    <source>
        <dbReference type="EMBL" id="KAJ8380081.1"/>
    </source>
</evidence>
<proteinExistence type="predicted"/>
<name>A0A9Q1JAZ6_SYNKA</name>
<sequence length="77" mass="8357">MCAAVVARTSRVPWKQSRHTRILPARRKSGAPVGFDVPRANGSAHRSHTPPHRTATPFSSSPRSMAWESPGPQPGFS</sequence>
<evidence type="ECO:0000256" key="1">
    <source>
        <dbReference type="SAM" id="MobiDB-lite"/>
    </source>
</evidence>
<protein>
    <submittedName>
        <fullName evidence="2">Uncharacterized protein</fullName>
    </submittedName>
</protein>
<dbReference type="Proteomes" id="UP001152622">
    <property type="component" value="Chromosome 1"/>
</dbReference>
<dbReference type="EMBL" id="JAINUF010000001">
    <property type="protein sequence ID" value="KAJ8380081.1"/>
    <property type="molecule type" value="Genomic_DNA"/>
</dbReference>
<gene>
    <name evidence="2" type="ORF">SKAU_G00008590</name>
</gene>
<feature type="region of interest" description="Disordered" evidence="1">
    <location>
        <begin position="23"/>
        <end position="77"/>
    </location>
</feature>
<dbReference type="AlphaFoldDB" id="A0A9Q1JAZ6"/>